<proteinExistence type="predicted"/>
<evidence type="ECO:0000313" key="2">
    <source>
        <dbReference type="EMBL" id="KAJ3980769.1"/>
    </source>
</evidence>
<accession>A0AA38UP40</accession>
<reference evidence="2" key="1">
    <citation type="submission" date="2022-08" db="EMBL/GenBank/DDBJ databases">
        <authorList>
            <consortium name="DOE Joint Genome Institute"/>
            <person name="Min B."/>
            <person name="Riley R."/>
            <person name="Sierra-Patev S."/>
            <person name="Naranjo-Ortiz M."/>
            <person name="Looney B."/>
            <person name="Konkel Z."/>
            <person name="Slot J.C."/>
            <person name="Sakamoto Y."/>
            <person name="Steenwyk J.L."/>
            <person name="Rokas A."/>
            <person name="Carro J."/>
            <person name="Camarero S."/>
            <person name="Ferreira P."/>
            <person name="Molpeceres G."/>
            <person name="Ruiz-Duenas F.J."/>
            <person name="Serrano A."/>
            <person name="Henrissat B."/>
            <person name="Drula E."/>
            <person name="Hughes K.W."/>
            <person name="Mata J.L."/>
            <person name="Ishikawa N.K."/>
            <person name="Vargas-Isla R."/>
            <person name="Ushijima S."/>
            <person name="Smith C.A."/>
            <person name="Ahrendt S."/>
            <person name="Andreopoulos W."/>
            <person name="He G."/>
            <person name="Labutti K."/>
            <person name="Lipzen A."/>
            <person name="Ng V."/>
            <person name="Sandor L."/>
            <person name="Barry K."/>
            <person name="Martinez A.T."/>
            <person name="Xiao Y."/>
            <person name="Gibbons J.G."/>
            <person name="Terashima K."/>
            <person name="Hibbett D.S."/>
            <person name="Grigoriev I.V."/>
        </authorList>
    </citation>
    <scope>NUCLEOTIDE SEQUENCE</scope>
    <source>
        <strain evidence="2">TFB7829</strain>
    </source>
</reference>
<feature type="region of interest" description="Disordered" evidence="1">
    <location>
        <begin position="46"/>
        <end position="72"/>
    </location>
</feature>
<protein>
    <submittedName>
        <fullName evidence="2">Uncharacterized protein</fullName>
    </submittedName>
</protein>
<dbReference type="EMBL" id="MU802160">
    <property type="protein sequence ID" value="KAJ3980769.1"/>
    <property type="molecule type" value="Genomic_DNA"/>
</dbReference>
<name>A0AA38UP40_9AGAR</name>
<organism evidence="2 3">
    <name type="scientific">Lentinula detonsa</name>
    <dbReference type="NCBI Taxonomy" id="2804962"/>
    <lineage>
        <taxon>Eukaryota</taxon>
        <taxon>Fungi</taxon>
        <taxon>Dikarya</taxon>
        <taxon>Basidiomycota</taxon>
        <taxon>Agaricomycotina</taxon>
        <taxon>Agaricomycetes</taxon>
        <taxon>Agaricomycetidae</taxon>
        <taxon>Agaricales</taxon>
        <taxon>Marasmiineae</taxon>
        <taxon>Omphalotaceae</taxon>
        <taxon>Lentinula</taxon>
    </lineage>
</organism>
<evidence type="ECO:0000313" key="3">
    <source>
        <dbReference type="Proteomes" id="UP001163850"/>
    </source>
</evidence>
<comment type="caution">
    <text evidence="2">The sequence shown here is derived from an EMBL/GenBank/DDBJ whole genome shotgun (WGS) entry which is preliminary data.</text>
</comment>
<evidence type="ECO:0000256" key="1">
    <source>
        <dbReference type="SAM" id="MobiDB-lite"/>
    </source>
</evidence>
<dbReference type="Proteomes" id="UP001163850">
    <property type="component" value="Unassembled WGS sequence"/>
</dbReference>
<dbReference type="AlphaFoldDB" id="A0AA38UP40"/>
<sequence>MRSSTSEPTDIPNAAMSPAVATIWEGHIAHFPALLTPSDSLAVASTGSSRLLHPSKERKQRMSLKTDNKSQPAALRMDVDRVQQPIFLLILGLCRPCVEADRGTVVDIPQPPSYAYGSRAPASCTPPYILPPPPVASNPYITLTTASQHPSATANTPGSRSDAMGSFTVATFPIA</sequence>
<gene>
    <name evidence="2" type="ORF">F5890DRAFT_1622251</name>
</gene>